<dbReference type="HOGENOM" id="CLU_148489_0_0_9"/>
<gene>
    <name evidence="2" type="ordered locus">OB0343</name>
</gene>
<reference evidence="2 3" key="2">
    <citation type="journal article" date="2002" name="Nucleic Acids Res.">
        <title>Genome sequence of Oceanobacillus iheyensis isolated from the Iheya Ridge and its unexpected adaptive capabilities to extreme environments.</title>
        <authorList>
            <person name="Takami H."/>
            <person name="Takaki Y."/>
            <person name="Uchiyama I."/>
        </authorList>
    </citation>
    <scope>NUCLEOTIDE SEQUENCE [LARGE SCALE GENOMIC DNA]</scope>
    <source>
        <strain evidence="3">DSM 14371 / CIP 107618 / JCM 11309 / KCTC 3954 / HTE831</strain>
    </source>
</reference>
<sequence length="142" mass="16697">MNNDVLGNIWLDLAVFVLMIFFLHFVFSKLMRRLLKVEKRKPFSYNYVNDQHKKGDKIIRTLVVIIAIIALGIHYNSDVTTGIPVALIIAILLQLIPELYRAYMEKKYQSHSNNYKYTLAETLFLALILIVSILLIYRLYRF</sequence>
<feature type="transmembrane region" description="Helical" evidence="1">
    <location>
        <begin position="6"/>
        <end position="27"/>
    </location>
</feature>
<accession>Q8ETB8</accession>
<dbReference type="Pfam" id="PF13789">
    <property type="entry name" value="DUF4181"/>
    <property type="match status" value="1"/>
</dbReference>
<proteinExistence type="predicted"/>
<evidence type="ECO:0000313" key="2">
    <source>
        <dbReference type="EMBL" id="BAC12299.1"/>
    </source>
</evidence>
<keyword evidence="1" id="KW-0472">Membrane</keyword>
<evidence type="ECO:0000313" key="3">
    <source>
        <dbReference type="Proteomes" id="UP000000822"/>
    </source>
</evidence>
<name>Q8ETB8_OCEIH</name>
<evidence type="ECO:0008006" key="4">
    <source>
        <dbReference type="Google" id="ProtNLM"/>
    </source>
</evidence>
<dbReference type="KEGG" id="oih:OB0343"/>
<feature type="transmembrane region" description="Helical" evidence="1">
    <location>
        <begin position="58"/>
        <end position="75"/>
    </location>
</feature>
<organism evidence="2 3">
    <name type="scientific">Oceanobacillus iheyensis (strain DSM 14371 / CIP 107618 / JCM 11309 / KCTC 3954 / HTE831)</name>
    <dbReference type="NCBI Taxonomy" id="221109"/>
    <lineage>
        <taxon>Bacteria</taxon>
        <taxon>Bacillati</taxon>
        <taxon>Bacillota</taxon>
        <taxon>Bacilli</taxon>
        <taxon>Bacillales</taxon>
        <taxon>Bacillaceae</taxon>
        <taxon>Oceanobacillus</taxon>
    </lineage>
</organism>
<dbReference type="EMBL" id="BA000028">
    <property type="protein sequence ID" value="BAC12299.1"/>
    <property type="molecule type" value="Genomic_DNA"/>
</dbReference>
<keyword evidence="1" id="KW-1133">Transmembrane helix</keyword>
<keyword evidence="3" id="KW-1185">Reference proteome</keyword>
<evidence type="ECO:0000256" key="1">
    <source>
        <dbReference type="SAM" id="Phobius"/>
    </source>
</evidence>
<dbReference type="InterPro" id="IPR025441">
    <property type="entry name" value="DUF4181"/>
</dbReference>
<dbReference type="AlphaFoldDB" id="Q8ETB8"/>
<keyword evidence="1" id="KW-0812">Transmembrane</keyword>
<dbReference type="OrthoDB" id="2428213at2"/>
<protein>
    <recommendedName>
        <fullName evidence="4">DUF4181 domain-containing protein</fullName>
    </recommendedName>
</protein>
<dbReference type="Proteomes" id="UP000000822">
    <property type="component" value="Chromosome"/>
</dbReference>
<dbReference type="STRING" id="221109.gene:10732546"/>
<reference evidence="2 3" key="1">
    <citation type="journal article" date="2001" name="FEMS Microbiol. Lett.">
        <title>Oceanobacillus iheyensis gen. nov., sp. nov., a deep-sea extremely halotolerant and alkaliphilic species isolated from a depth of 1050 m on the Iheya Ridge.</title>
        <authorList>
            <person name="Lu J."/>
            <person name="Nogi Y."/>
            <person name="Takami H."/>
        </authorList>
    </citation>
    <scope>NUCLEOTIDE SEQUENCE [LARGE SCALE GENOMIC DNA]</scope>
    <source>
        <strain evidence="3">DSM 14371 / CIP 107618 / JCM 11309 / KCTC 3954 / HTE831</strain>
    </source>
</reference>
<dbReference type="RefSeq" id="WP_011064746.1">
    <property type="nucleotide sequence ID" value="NC_004193.1"/>
</dbReference>
<dbReference type="eggNOG" id="ENOG5032UAB">
    <property type="taxonomic scope" value="Bacteria"/>
</dbReference>
<feature type="transmembrane region" description="Helical" evidence="1">
    <location>
        <begin position="81"/>
        <end position="100"/>
    </location>
</feature>
<feature type="transmembrane region" description="Helical" evidence="1">
    <location>
        <begin position="121"/>
        <end position="140"/>
    </location>
</feature>